<evidence type="ECO:0000256" key="1">
    <source>
        <dbReference type="SAM" id="Phobius"/>
    </source>
</evidence>
<keyword evidence="1" id="KW-0472">Membrane</keyword>
<dbReference type="OrthoDB" id="2965169at2"/>
<name>A0A1G9LX96_9BACI</name>
<accession>A0A1G9LX96</accession>
<keyword evidence="1" id="KW-0812">Transmembrane</keyword>
<proteinExistence type="predicted"/>
<organism evidence="2 3">
    <name type="scientific">Sediminibacillus halophilus</name>
    <dbReference type="NCBI Taxonomy" id="482461"/>
    <lineage>
        <taxon>Bacteria</taxon>
        <taxon>Bacillati</taxon>
        <taxon>Bacillota</taxon>
        <taxon>Bacilli</taxon>
        <taxon>Bacillales</taxon>
        <taxon>Bacillaceae</taxon>
        <taxon>Sediminibacillus</taxon>
    </lineage>
</organism>
<sequence>MTFCYVGILLWELISPIWLFVPRLLMIPLIGLVLLLFLGETLIERCMVWSLGITSGEILHGLIMTSYGFQLTIGERSFFDLLFVGIAFIILLRLTVATKQKIDVVAQTIERKLKMRWNHE</sequence>
<keyword evidence="1" id="KW-1133">Transmembrane helix</keyword>
<feature type="transmembrane region" description="Helical" evidence="1">
    <location>
        <begin position="20"/>
        <end position="39"/>
    </location>
</feature>
<dbReference type="Pfam" id="PF24124">
    <property type="entry name" value="YphA"/>
    <property type="match status" value="1"/>
</dbReference>
<dbReference type="Proteomes" id="UP000182347">
    <property type="component" value="Unassembled WGS sequence"/>
</dbReference>
<protein>
    <submittedName>
        <fullName evidence="2">Uncharacterized protein</fullName>
    </submittedName>
</protein>
<evidence type="ECO:0000313" key="3">
    <source>
        <dbReference type="Proteomes" id="UP000182347"/>
    </source>
</evidence>
<feature type="transmembrane region" description="Helical" evidence="1">
    <location>
        <begin position="77"/>
        <end position="96"/>
    </location>
</feature>
<dbReference type="AlphaFoldDB" id="A0A1G9LX96"/>
<evidence type="ECO:0000313" key="2">
    <source>
        <dbReference type="EMBL" id="SDL66035.1"/>
    </source>
</evidence>
<dbReference type="STRING" id="482461.SAMN05216244_0311"/>
<keyword evidence="3" id="KW-1185">Reference proteome</keyword>
<reference evidence="3" key="1">
    <citation type="submission" date="2016-10" db="EMBL/GenBank/DDBJ databases">
        <authorList>
            <person name="Varghese N."/>
            <person name="Submissions S."/>
        </authorList>
    </citation>
    <scope>NUCLEOTIDE SEQUENCE [LARGE SCALE GENOMIC DNA]</scope>
    <source>
        <strain evidence="3">CGMCC 1.6199</strain>
    </source>
</reference>
<feature type="transmembrane region" description="Helical" evidence="1">
    <location>
        <begin position="46"/>
        <end position="65"/>
    </location>
</feature>
<gene>
    <name evidence="2" type="ORF">SAMN05216244_0311</name>
</gene>
<dbReference type="InterPro" id="IPR014617">
    <property type="entry name" value="YphA_Bacsu"/>
</dbReference>
<dbReference type="EMBL" id="FNHF01000001">
    <property type="protein sequence ID" value="SDL66035.1"/>
    <property type="molecule type" value="Genomic_DNA"/>
</dbReference>